<protein>
    <recommendedName>
        <fullName evidence="1">Baseplate protein J-like barrel domain-containing protein</fullName>
    </recommendedName>
</protein>
<dbReference type="InterPro" id="IPR006949">
    <property type="entry name" value="Barrel_Baseplate_J-like"/>
</dbReference>
<dbReference type="Pfam" id="PF04865">
    <property type="entry name" value="Baseplate_J"/>
    <property type="match status" value="1"/>
</dbReference>
<organism evidence="2 3">
    <name type="scientific">Xanthomonas phage KPhi1</name>
    <dbReference type="NCBI Taxonomy" id="1927017"/>
    <lineage>
        <taxon>Viruses</taxon>
        <taxon>Duplodnaviria</taxon>
        <taxon>Heunggongvirae</taxon>
        <taxon>Uroviricota</taxon>
        <taxon>Caudoviricetes</taxon>
        <taxon>Kantovirinae</taxon>
        <taxon>Beograduvirus</taxon>
        <taxon>Beograduvirus KPhi1</taxon>
    </lineage>
</organism>
<dbReference type="Proteomes" id="UP000272247">
    <property type="component" value="Segment"/>
</dbReference>
<evidence type="ECO:0000313" key="3">
    <source>
        <dbReference type="Proteomes" id="UP000272247"/>
    </source>
</evidence>
<gene>
    <name evidence="2" type="ORF">K1pha_47</name>
</gene>
<feature type="domain" description="Baseplate protein J-like barrel" evidence="1">
    <location>
        <begin position="107"/>
        <end position="185"/>
    </location>
</feature>
<accession>A0A3G1GLG5</accession>
<evidence type="ECO:0000313" key="2">
    <source>
        <dbReference type="EMBL" id="APQ41926.1"/>
    </source>
</evidence>
<name>A0A3G1GLG5_9CAUD</name>
<keyword evidence="3" id="KW-1185">Reference proteome</keyword>
<proteinExistence type="predicted"/>
<dbReference type="EMBL" id="KY210139">
    <property type="protein sequence ID" value="APQ41926.1"/>
    <property type="molecule type" value="Genomic_DNA"/>
</dbReference>
<reference evidence="2 3" key="1">
    <citation type="submission" date="2016-11" db="EMBL/GenBank/DDBJ databases">
        <authorList>
            <person name="Gasic K."/>
        </authorList>
    </citation>
    <scope>NUCLEOTIDE SEQUENCE [LARGE SCALE GENOMIC DNA]</scope>
</reference>
<evidence type="ECO:0000259" key="1">
    <source>
        <dbReference type="Pfam" id="PF04865"/>
    </source>
</evidence>
<sequence>MTTNVPLPTFSDAGLTVPTEPQILQGVFADYVDAFAQSGRALNTELTTPQGQLAQSQAYMLAQLNGALLQLIANVDPATSTGAFQDALGRIYFLTRQPATFATVPAVVNGVVGTVIPAGAQARAADGSIWLTTASVTLGSTGSASVLMRASVAGNGPSVGVNGLTIYQQQSGWESISNTVASTPGVAVESRQAFEERRAASVNIGGQGTAAAVRAAAANVTGVSDVFVYNNGSDAAITYGATSYPIPAHSIAITVAGGDDDAVAAAIHSKLDAGCGLPTAPGVGTLVEVLIEDSANYAPPYPQYVIRFVRPAPVTVYVRVEVANLSTLPSTYVQDVQRVIAAALTDGYSTPGGTIAVRRARVGGQIVAAEYAPAVLALGNITPIAIYVGTAPNPTTGQAITMGIDQLPQTVALNVTVAAVDV</sequence>